<dbReference type="InterPro" id="IPR011761">
    <property type="entry name" value="ATP-grasp"/>
</dbReference>
<organism evidence="3 4">
    <name type="scientific">Ditylenchus destructor</name>
    <dbReference type="NCBI Taxonomy" id="166010"/>
    <lineage>
        <taxon>Eukaryota</taxon>
        <taxon>Metazoa</taxon>
        <taxon>Ecdysozoa</taxon>
        <taxon>Nematoda</taxon>
        <taxon>Chromadorea</taxon>
        <taxon>Rhabditida</taxon>
        <taxon>Tylenchina</taxon>
        <taxon>Tylenchomorpha</taxon>
        <taxon>Sphaerularioidea</taxon>
        <taxon>Anguinidae</taxon>
        <taxon>Anguininae</taxon>
        <taxon>Ditylenchus</taxon>
    </lineage>
</organism>
<dbReference type="Proteomes" id="UP001201812">
    <property type="component" value="Unassembled WGS sequence"/>
</dbReference>
<protein>
    <recommendedName>
        <fullName evidence="2">ATP-grasp domain-containing protein</fullName>
    </recommendedName>
</protein>
<feature type="domain" description="ATP-grasp" evidence="2">
    <location>
        <begin position="155"/>
        <end position="371"/>
    </location>
</feature>
<sequence length="477" mass="54653">MTQHTLLLSADQQQSLKLINATKRVTVIVVKWKYPFFTKLENFHKPKDAALIGIFAEQMRLKIHLEAEQHFDMIFWYKTDYTDFEHVYVDSNGIELPEARNLMERIASIISPSKLRVLDTEEYMIDFVCKLRKELAIPGPFEEDLTRLRDKAILKDIIYKNGIPTAKYDTVNFGELDWDDVDSKTEDVYKQIGVFPMFRKPTSGCGSGGGGRIDSKAELAAWIRQELSDGQTSTYLIEERLAGRQFTAVVCLLPNGQWRPIYILHTDGIPVAEALNKGIPIPFIGRRFEDFEDDFPEMEKFVGSAIETLKPPHPHVFCVQGFQVNNFQLKSGTPSYMFMECGYRQNGARGTGLSYGASGVSLETALIQCHLDENYEADPDPNRPKTYEAHLWWPFKKGVLRSHNALPARSPVTSKVEFNWNVPSKTRLCVAQSVAHFVVWARIRNADSDTLEEDLQWLMTNWRPDIILDKEEEFQKG</sequence>
<dbReference type="EMBL" id="JAKKPZ010000085">
    <property type="protein sequence ID" value="KAI1703282.1"/>
    <property type="molecule type" value="Genomic_DNA"/>
</dbReference>
<dbReference type="GO" id="GO:0005524">
    <property type="term" value="F:ATP binding"/>
    <property type="evidence" value="ECO:0007669"/>
    <property type="project" value="UniProtKB-UniRule"/>
</dbReference>
<dbReference type="AlphaFoldDB" id="A0AAD4MVU7"/>
<keyword evidence="4" id="KW-1185">Reference proteome</keyword>
<name>A0AAD4MVU7_9BILA</name>
<evidence type="ECO:0000259" key="2">
    <source>
        <dbReference type="PROSITE" id="PS50975"/>
    </source>
</evidence>
<keyword evidence="1" id="KW-0067">ATP-binding</keyword>
<evidence type="ECO:0000313" key="4">
    <source>
        <dbReference type="Proteomes" id="UP001201812"/>
    </source>
</evidence>
<dbReference type="GO" id="GO:0046872">
    <property type="term" value="F:metal ion binding"/>
    <property type="evidence" value="ECO:0007669"/>
    <property type="project" value="InterPro"/>
</dbReference>
<accession>A0AAD4MVU7</accession>
<dbReference type="Gene3D" id="3.30.470.20">
    <property type="entry name" value="ATP-grasp fold, B domain"/>
    <property type="match status" value="2"/>
</dbReference>
<reference evidence="3" key="1">
    <citation type="submission" date="2022-01" db="EMBL/GenBank/DDBJ databases">
        <title>Genome Sequence Resource for Two Populations of Ditylenchus destructor, the Migratory Endoparasitic Phytonematode.</title>
        <authorList>
            <person name="Zhang H."/>
            <person name="Lin R."/>
            <person name="Xie B."/>
        </authorList>
    </citation>
    <scope>NUCLEOTIDE SEQUENCE</scope>
    <source>
        <strain evidence="3">BazhouSP</strain>
    </source>
</reference>
<comment type="caution">
    <text evidence="3">The sequence shown here is derived from an EMBL/GenBank/DDBJ whole genome shotgun (WGS) entry which is preliminary data.</text>
</comment>
<keyword evidence="1" id="KW-0547">Nucleotide-binding</keyword>
<dbReference type="SUPFAM" id="SSF56059">
    <property type="entry name" value="Glutathione synthetase ATP-binding domain-like"/>
    <property type="match status" value="1"/>
</dbReference>
<evidence type="ECO:0000256" key="1">
    <source>
        <dbReference type="PROSITE-ProRule" id="PRU00409"/>
    </source>
</evidence>
<proteinExistence type="predicted"/>
<gene>
    <name evidence="3" type="ORF">DdX_15017</name>
</gene>
<dbReference type="PROSITE" id="PS50975">
    <property type="entry name" value="ATP_GRASP"/>
    <property type="match status" value="1"/>
</dbReference>
<evidence type="ECO:0000313" key="3">
    <source>
        <dbReference type="EMBL" id="KAI1703282.1"/>
    </source>
</evidence>